<reference evidence="2" key="1">
    <citation type="submission" date="2018-05" db="EMBL/GenBank/DDBJ databases">
        <authorList>
            <person name="Lanie J.A."/>
            <person name="Ng W.-L."/>
            <person name="Kazmierczak K.M."/>
            <person name="Andrzejewski T.M."/>
            <person name="Davidsen T.M."/>
            <person name="Wayne K.J."/>
            <person name="Tettelin H."/>
            <person name="Glass J.I."/>
            <person name="Rusch D."/>
            <person name="Podicherti R."/>
            <person name="Tsui H.-C.T."/>
            <person name="Winkler M.E."/>
        </authorList>
    </citation>
    <scope>NUCLEOTIDE SEQUENCE</scope>
</reference>
<gene>
    <name evidence="2" type="ORF">METZ01_LOCUS279085</name>
</gene>
<proteinExistence type="predicted"/>
<accession>A0A382KUB9</accession>
<name>A0A382KUB9_9ZZZZ</name>
<feature type="domain" description="Pyridoxamine 5'-phosphate oxidase N-terminal" evidence="1">
    <location>
        <begin position="9"/>
        <end position="104"/>
    </location>
</feature>
<evidence type="ECO:0000259" key="1">
    <source>
        <dbReference type="Pfam" id="PF01243"/>
    </source>
</evidence>
<sequence length="119" mass="12790">MTDSASLARRLIRAHDTAVLATSLLDDGHPYASLVLVAVDYDVAPILLLSDLAEHSKNIATDSRISLLFDGTRGLNSPMTGARLSVQGLAARNDDPRLRQRFLARHADAAGDADFSDFS</sequence>
<organism evidence="2">
    <name type="scientific">marine metagenome</name>
    <dbReference type="NCBI Taxonomy" id="408172"/>
    <lineage>
        <taxon>unclassified sequences</taxon>
        <taxon>metagenomes</taxon>
        <taxon>ecological metagenomes</taxon>
    </lineage>
</organism>
<evidence type="ECO:0000313" key="2">
    <source>
        <dbReference type="EMBL" id="SVC26231.1"/>
    </source>
</evidence>
<dbReference type="AlphaFoldDB" id="A0A382KUB9"/>
<dbReference type="EMBL" id="UINC01081930">
    <property type="protein sequence ID" value="SVC26231.1"/>
    <property type="molecule type" value="Genomic_DNA"/>
</dbReference>
<dbReference type="Pfam" id="PF01243">
    <property type="entry name" value="PNPOx_N"/>
    <property type="match status" value="1"/>
</dbReference>
<dbReference type="Gene3D" id="2.30.110.10">
    <property type="entry name" value="Electron Transport, Fmn-binding Protein, Chain A"/>
    <property type="match status" value="1"/>
</dbReference>
<dbReference type="InterPro" id="IPR011576">
    <property type="entry name" value="Pyridox_Oxase_N"/>
</dbReference>
<protein>
    <recommendedName>
        <fullName evidence="1">Pyridoxamine 5'-phosphate oxidase N-terminal domain-containing protein</fullName>
    </recommendedName>
</protein>
<dbReference type="InterPro" id="IPR012349">
    <property type="entry name" value="Split_barrel_FMN-bd"/>
</dbReference>
<dbReference type="SUPFAM" id="SSF50475">
    <property type="entry name" value="FMN-binding split barrel"/>
    <property type="match status" value="1"/>
</dbReference>
<feature type="non-terminal residue" evidence="2">
    <location>
        <position position="119"/>
    </location>
</feature>